<name>A0A5D3AUV5_9TREE</name>
<feature type="compositionally biased region" description="Low complexity" evidence="7">
    <location>
        <begin position="310"/>
        <end position="319"/>
    </location>
</feature>
<reference evidence="8 9" key="1">
    <citation type="submission" date="2017-05" db="EMBL/GenBank/DDBJ databases">
        <title>The Genome Sequence of Tsuchiyaea wingfieldii DSM 27421.</title>
        <authorList>
            <person name="Cuomo C."/>
            <person name="Passer A."/>
            <person name="Billmyre B."/>
            <person name="Heitman J."/>
        </authorList>
    </citation>
    <scope>NUCLEOTIDE SEQUENCE [LARGE SCALE GENOMIC DNA]</scope>
    <source>
        <strain evidence="8 9">DSM 27421</strain>
    </source>
</reference>
<dbReference type="PANTHER" id="PTHR21531">
    <property type="entry name" value="LOW-TEMPERATURE VIABILITY PROTEIN LTV1-RELATED"/>
    <property type="match status" value="1"/>
</dbReference>
<dbReference type="GO" id="GO:0042274">
    <property type="term" value="P:ribosomal small subunit biogenesis"/>
    <property type="evidence" value="ECO:0007669"/>
    <property type="project" value="InterPro"/>
</dbReference>
<comment type="similarity">
    <text evidence="2">Belongs to the LTV1 family.</text>
</comment>
<feature type="compositionally biased region" description="Polar residues" evidence="7">
    <location>
        <begin position="487"/>
        <end position="497"/>
    </location>
</feature>
<evidence type="ECO:0000313" key="8">
    <source>
        <dbReference type="EMBL" id="TYJ54622.1"/>
    </source>
</evidence>
<feature type="region of interest" description="Disordered" evidence="7">
    <location>
        <begin position="433"/>
        <end position="587"/>
    </location>
</feature>
<evidence type="ECO:0000256" key="3">
    <source>
        <dbReference type="ARBA" id="ARBA00010919"/>
    </source>
</evidence>
<dbReference type="Pfam" id="PF01667">
    <property type="entry name" value="Ribosomal_S27e"/>
    <property type="match status" value="1"/>
</dbReference>
<dbReference type="GO" id="GO:0003735">
    <property type="term" value="F:structural constituent of ribosome"/>
    <property type="evidence" value="ECO:0007669"/>
    <property type="project" value="InterPro"/>
</dbReference>
<evidence type="ECO:0008006" key="10">
    <source>
        <dbReference type="Google" id="ProtNLM"/>
    </source>
</evidence>
<comment type="caution">
    <text evidence="8">The sequence shown here is derived from an EMBL/GenBank/DDBJ whole genome shotgun (WGS) entry which is preliminary data.</text>
</comment>
<dbReference type="AlphaFoldDB" id="A0A5D3AUV5"/>
<evidence type="ECO:0000256" key="5">
    <source>
        <dbReference type="ARBA" id="ARBA00022980"/>
    </source>
</evidence>
<feature type="compositionally biased region" description="Basic and acidic residues" evidence="7">
    <location>
        <begin position="543"/>
        <end position="581"/>
    </location>
</feature>
<evidence type="ECO:0000256" key="7">
    <source>
        <dbReference type="SAM" id="MobiDB-lite"/>
    </source>
</evidence>
<protein>
    <recommendedName>
        <fullName evidence="10">40S ribosomal protein S27</fullName>
    </recommendedName>
</protein>
<feature type="compositionally biased region" description="Acidic residues" evidence="7">
    <location>
        <begin position="339"/>
        <end position="356"/>
    </location>
</feature>
<feature type="region of interest" description="Disordered" evidence="7">
    <location>
        <begin position="258"/>
        <end position="325"/>
    </location>
</feature>
<dbReference type="Proteomes" id="UP000322245">
    <property type="component" value="Unassembled WGS sequence"/>
</dbReference>
<gene>
    <name evidence="8" type="ORF">B9479_004752</name>
</gene>
<accession>A0A5D3AUV5</accession>
<feature type="compositionally biased region" description="Basic and acidic residues" evidence="7">
    <location>
        <begin position="444"/>
        <end position="460"/>
    </location>
</feature>
<dbReference type="InterPro" id="IPR000592">
    <property type="entry name" value="Ribosomal_eS27"/>
</dbReference>
<evidence type="ECO:0000256" key="2">
    <source>
        <dbReference type="ARBA" id="ARBA00009078"/>
    </source>
</evidence>
<feature type="compositionally biased region" description="Basic and acidic residues" evidence="7">
    <location>
        <begin position="224"/>
        <end position="237"/>
    </location>
</feature>
<dbReference type="SUPFAM" id="SSF57829">
    <property type="entry name" value="Zn-binding ribosomal proteins"/>
    <property type="match status" value="1"/>
</dbReference>
<dbReference type="InterPro" id="IPR007307">
    <property type="entry name" value="Ltv1"/>
</dbReference>
<keyword evidence="9" id="KW-1185">Reference proteome</keyword>
<dbReference type="InterPro" id="IPR023407">
    <property type="entry name" value="Ribosomal_eS27_Zn-bd_dom_sf"/>
</dbReference>
<feature type="region of interest" description="Disordered" evidence="7">
    <location>
        <begin position="337"/>
        <end position="360"/>
    </location>
</feature>
<feature type="region of interest" description="Disordered" evidence="7">
    <location>
        <begin position="219"/>
        <end position="243"/>
    </location>
</feature>
<dbReference type="GO" id="GO:0005840">
    <property type="term" value="C:ribosome"/>
    <property type="evidence" value="ECO:0007669"/>
    <property type="project" value="UniProtKB-KW"/>
</dbReference>
<dbReference type="GO" id="GO:0005634">
    <property type="term" value="C:nucleus"/>
    <property type="evidence" value="ECO:0007669"/>
    <property type="project" value="TreeGrafter"/>
</dbReference>
<dbReference type="InterPro" id="IPR011332">
    <property type="entry name" value="Ribosomal_zn-bd"/>
</dbReference>
<keyword evidence="5" id="KW-0689">Ribosomal protein</keyword>
<comment type="cofactor">
    <cofactor evidence="1">
        <name>Zn(2+)</name>
        <dbReference type="ChEBI" id="CHEBI:29105"/>
    </cofactor>
</comment>
<feature type="compositionally biased region" description="Basic and acidic residues" evidence="7">
    <location>
        <begin position="469"/>
        <end position="484"/>
    </location>
</feature>
<dbReference type="Gene3D" id="2.20.25.100">
    <property type="entry name" value="Zn-binding ribosomal proteins"/>
    <property type="match status" value="2"/>
</dbReference>
<comment type="similarity">
    <text evidence="3">Belongs to the eukaryotic ribosomal protein eS27 family.</text>
</comment>
<dbReference type="EMBL" id="NIDF01000057">
    <property type="protein sequence ID" value="TYJ54622.1"/>
    <property type="molecule type" value="Genomic_DNA"/>
</dbReference>
<keyword evidence="6" id="KW-0687">Ribonucleoprotein</keyword>
<dbReference type="PANTHER" id="PTHR21531:SF0">
    <property type="entry name" value="PROTEIN LTV1 HOMOLOG"/>
    <property type="match status" value="1"/>
</dbReference>
<dbReference type="GO" id="GO:0030688">
    <property type="term" value="C:preribosome, small subunit precursor"/>
    <property type="evidence" value="ECO:0007669"/>
    <property type="project" value="TreeGrafter"/>
</dbReference>
<dbReference type="Pfam" id="PF04180">
    <property type="entry name" value="LTV"/>
    <property type="match status" value="1"/>
</dbReference>
<keyword evidence="4" id="KW-0862">Zinc</keyword>
<evidence type="ECO:0000256" key="1">
    <source>
        <dbReference type="ARBA" id="ARBA00001947"/>
    </source>
</evidence>
<proteinExistence type="inferred from homology"/>
<dbReference type="GO" id="GO:0000056">
    <property type="term" value="P:ribosomal small subunit export from nucleus"/>
    <property type="evidence" value="ECO:0007669"/>
    <property type="project" value="TreeGrafter"/>
</dbReference>
<evidence type="ECO:0000256" key="4">
    <source>
        <dbReference type="ARBA" id="ARBA00022833"/>
    </source>
</evidence>
<evidence type="ECO:0000313" key="9">
    <source>
        <dbReference type="Proteomes" id="UP000322245"/>
    </source>
</evidence>
<dbReference type="GO" id="GO:0005829">
    <property type="term" value="C:cytosol"/>
    <property type="evidence" value="ECO:0007669"/>
    <property type="project" value="TreeGrafter"/>
</dbReference>
<organism evidence="8 9">
    <name type="scientific">Cryptococcus floricola</name>
    <dbReference type="NCBI Taxonomy" id="2591691"/>
    <lineage>
        <taxon>Eukaryota</taxon>
        <taxon>Fungi</taxon>
        <taxon>Dikarya</taxon>
        <taxon>Basidiomycota</taxon>
        <taxon>Agaricomycotina</taxon>
        <taxon>Tremellomycetes</taxon>
        <taxon>Tremellales</taxon>
        <taxon>Cryptococcaceae</taxon>
        <taxon>Cryptococcus</taxon>
    </lineage>
</organism>
<dbReference type="GO" id="GO:0006412">
    <property type="term" value="P:translation"/>
    <property type="evidence" value="ECO:0007669"/>
    <property type="project" value="InterPro"/>
</dbReference>
<sequence length="708" mass="77895">MPPKGSTFRGPNAQHFQLVHRSQQDPLINDPDVGQRVLKAVSRGNDKKAELSLAELEASLDKSKIRSNEGEAALYGITYDDSAYDYMQHLKPVGGLAAGGDSWLIAAPKGGSGVAPGMKGGKQKAKGGAVDDDMFKLPETVLPSKAMMSVQEARARSEAIPTELQGLQPDMDPHLRQVLEALDDDEFVDEEGDDEDWFGSLVKGGERSTQEEVPWEFAEWGVDEQGKPMDKKPLQEGEEREETWEDRFKAFKAQQHKLPEVVSEAGDDMWGEEERSEMADTIGSLASNMSDMMVQGGKKRRGKRGPSDASGMSMSSSSMFRTQGLRDLDDRFDKVEMDYLYDDEEEEEEDWNDSDDGTASIAASNFSTASRFSLASHASRASNATAVPPELSRDDFESIMDDFLDNYEIVGRRLRPALGGTTMTGPEKLKVMRAAIEGQDEEKEENRKRIMEIEREEMSRGGKGPKRPAQTERVRQEDGPKWDVESILSTRTNTENHPGTIRNPKRKPREPQPAPPVREEESESDSGSETEREGGPRVTVARQKGEAVDDKKARKAAVKAERAARRAEKKSHTETFATERKKQLKSAGKLVADGKAADVPSGREGVVLAVDLVNRPASVQARTHKLKKIVPEPNSFFMDVKCPGCFAITPSVLSISLRSPLSFGHSNNSTVFSHASTVVQCQGCATALCQPTGGKAKLTEGCSFRRKN</sequence>
<evidence type="ECO:0000256" key="6">
    <source>
        <dbReference type="ARBA" id="ARBA00023274"/>
    </source>
</evidence>